<keyword evidence="3" id="KW-1185">Reference proteome</keyword>
<reference evidence="2 3" key="1">
    <citation type="journal article" date="2014" name="Int. J. Syst. Evol. Microbiol.">
        <title>Phaeodactylibacter xiamenensis gen. nov., sp. nov., a member of the family Saprospiraceae isolated from the marine alga Phaeodactylum tricornutum.</title>
        <authorList>
            <person name="Chen Z.Jr."/>
            <person name="Lei X."/>
            <person name="Lai Q."/>
            <person name="Li Y."/>
            <person name="Zhang B."/>
            <person name="Zhang J."/>
            <person name="Zhang H."/>
            <person name="Yang L."/>
            <person name="Zheng W."/>
            <person name="Tian Y."/>
            <person name="Yu Z."/>
            <person name="Xu H.Jr."/>
            <person name="Zheng T."/>
        </authorList>
    </citation>
    <scope>NUCLEOTIDE SEQUENCE [LARGE SCALE GENOMIC DNA]</scope>
    <source>
        <strain evidence="2 3">KD52</strain>
    </source>
</reference>
<dbReference type="OrthoDB" id="994452at2"/>
<dbReference type="AlphaFoldDB" id="A0A098S6R9"/>
<feature type="signal peptide" evidence="1">
    <location>
        <begin position="1"/>
        <end position="20"/>
    </location>
</feature>
<protein>
    <recommendedName>
        <fullName evidence="4">DUF5723 domain-containing protein</fullName>
    </recommendedName>
</protein>
<dbReference type="Proteomes" id="UP000029736">
    <property type="component" value="Unassembled WGS sequence"/>
</dbReference>
<comment type="caution">
    <text evidence="2">The sequence shown here is derived from an EMBL/GenBank/DDBJ whole genome shotgun (WGS) entry which is preliminary data.</text>
</comment>
<gene>
    <name evidence="2" type="ORF">IX84_10860</name>
</gene>
<dbReference type="RefSeq" id="WP_044219697.1">
    <property type="nucleotide sequence ID" value="NZ_JBKAGJ010000007.1"/>
</dbReference>
<keyword evidence="1" id="KW-0732">Signal</keyword>
<accession>A0A098S6R9</accession>
<name>A0A098S6R9_9BACT</name>
<evidence type="ECO:0008006" key="4">
    <source>
        <dbReference type="Google" id="ProtNLM"/>
    </source>
</evidence>
<sequence>MFFKYFVCLALLACTSALLAQNDLYDLSQYKARYERRPGLSLDSRASIIGFYDRTRRPNNDFGILSWGNGFLNRLTDTVIATNSIRSTLSLNVDSRNNSSPVQLPSTETTYSLEVDLSMSRLFYKPGSNKFWGWSGGLDATQQGNNTPDDFAASRLSLTPSLFRGMGRIEFAEDALLATWIMQDLKAAGVVNTYASENIDQLAQTITDIIGNRVFDFRRRRIYELKQLNQTLLESGLIETESFDLFAILNDNWAFANRATLRHGSQFTYGIQGAAMGQLLRDDELNNIRRVDLSGGAFLEYERHRIVPQNNGSHGFGGRLDILHIFEGTQVIDNDFDIDREWWQAYFSLFYRRVWLPNSRSQLILTNQLLINEWLSSSVGPNPGTSTQFNSSRLRSTLSINYFLNYNWTMTLLANLTANHSQNPNRWTLSHNISLRTTYFIF</sequence>
<evidence type="ECO:0000313" key="3">
    <source>
        <dbReference type="Proteomes" id="UP000029736"/>
    </source>
</evidence>
<evidence type="ECO:0000256" key="1">
    <source>
        <dbReference type="SAM" id="SignalP"/>
    </source>
</evidence>
<feature type="chain" id="PRO_5001939895" description="DUF5723 domain-containing protein" evidence="1">
    <location>
        <begin position="21"/>
        <end position="442"/>
    </location>
</feature>
<proteinExistence type="predicted"/>
<evidence type="ECO:0000313" key="2">
    <source>
        <dbReference type="EMBL" id="KGE88294.1"/>
    </source>
</evidence>
<organism evidence="2 3">
    <name type="scientific">Phaeodactylibacter xiamenensis</name>
    <dbReference type="NCBI Taxonomy" id="1524460"/>
    <lineage>
        <taxon>Bacteria</taxon>
        <taxon>Pseudomonadati</taxon>
        <taxon>Bacteroidota</taxon>
        <taxon>Saprospiria</taxon>
        <taxon>Saprospirales</taxon>
        <taxon>Haliscomenobacteraceae</taxon>
        <taxon>Phaeodactylibacter</taxon>
    </lineage>
</organism>
<dbReference type="EMBL" id="JPOS01000020">
    <property type="protein sequence ID" value="KGE88294.1"/>
    <property type="molecule type" value="Genomic_DNA"/>
</dbReference>